<dbReference type="SUPFAM" id="SSF46689">
    <property type="entry name" value="Homeodomain-like"/>
    <property type="match status" value="1"/>
</dbReference>
<gene>
    <name evidence="3" type="ORF">AVDCRST_MAG68-2565</name>
</gene>
<protein>
    <submittedName>
        <fullName evidence="3">Mobile element protein</fullName>
    </submittedName>
</protein>
<dbReference type="InterPro" id="IPR036388">
    <property type="entry name" value="WH-like_DNA-bd_sf"/>
</dbReference>
<dbReference type="EMBL" id="CADCTW010000123">
    <property type="protein sequence ID" value="CAA9332040.1"/>
    <property type="molecule type" value="Genomic_DNA"/>
</dbReference>
<feature type="region of interest" description="Disordered" evidence="1">
    <location>
        <begin position="235"/>
        <end position="268"/>
    </location>
</feature>
<dbReference type="Gene3D" id="3.30.420.10">
    <property type="entry name" value="Ribonuclease H-like superfamily/Ribonuclease H"/>
    <property type="match status" value="1"/>
</dbReference>
<dbReference type="PANTHER" id="PTHR47515:SF1">
    <property type="entry name" value="BLR2054 PROTEIN"/>
    <property type="match status" value="1"/>
</dbReference>
<feature type="compositionally biased region" description="Basic and acidic residues" evidence="1">
    <location>
        <begin position="235"/>
        <end position="246"/>
    </location>
</feature>
<dbReference type="PROSITE" id="PS50994">
    <property type="entry name" value="INTEGRASE"/>
    <property type="match status" value="1"/>
</dbReference>
<dbReference type="GO" id="GO:0015074">
    <property type="term" value="P:DNA integration"/>
    <property type="evidence" value="ECO:0007669"/>
    <property type="project" value="InterPro"/>
</dbReference>
<dbReference type="AlphaFoldDB" id="A0A6J4LL78"/>
<evidence type="ECO:0000259" key="2">
    <source>
        <dbReference type="PROSITE" id="PS50994"/>
    </source>
</evidence>
<dbReference type="GO" id="GO:0003676">
    <property type="term" value="F:nucleic acid binding"/>
    <property type="evidence" value="ECO:0007669"/>
    <property type="project" value="InterPro"/>
</dbReference>
<evidence type="ECO:0000256" key="1">
    <source>
        <dbReference type="SAM" id="MobiDB-lite"/>
    </source>
</evidence>
<dbReference type="InterPro" id="IPR012337">
    <property type="entry name" value="RNaseH-like_sf"/>
</dbReference>
<dbReference type="PANTHER" id="PTHR47515">
    <property type="entry name" value="LOW CALCIUM RESPONSE LOCUS PROTEIN T"/>
    <property type="match status" value="1"/>
</dbReference>
<accession>A0A6J4LL78</accession>
<dbReference type="InterPro" id="IPR009057">
    <property type="entry name" value="Homeodomain-like_sf"/>
</dbReference>
<dbReference type="InterPro" id="IPR036397">
    <property type="entry name" value="RNaseH_sf"/>
</dbReference>
<dbReference type="Pfam" id="PF13565">
    <property type="entry name" value="HTH_32"/>
    <property type="match status" value="1"/>
</dbReference>
<dbReference type="SUPFAM" id="SSF53098">
    <property type="entry name" value="Ribonuclease H-like"/>
    <property type="match status" value="1"/>
</dbReference>
<dbReference type="Pfam" id="PF13683">
    <property type="entry name" value="rve_3"/>
    <property type="match status" value="1"/>
</dbReference>
<reference evidence="3" key="1">
    <citation type="submission" date="2020-02" db="EMBL/GenBank/DDBJ databases">
        <authorList>
            <person name="Meier V. D."/>
        </authorList>
    </citation>
    <scope>NUCLEOTIDE SEQUENCE</scope>
    <source>
        <strain evidence="3">AVDCRST_MAG68</strain>
    </source>
</reference>
<feature type="domain" description="Integrase catalytic" evidence="2">
    <location>
        <begin position="125"/>
        <end position="300"/>
    </location>
</feature>
<sequence length="376" mass="42603">MNERLQFVAAHQAELYSMTELCERFGISRKNGYKWLARYAQEGVRGLEERSHAPKHSPHRISAEVEAALLEARRAHPSWGPKKLVAWLAPRRPDLVLPAASTAGTLLVRHGLVTPRRRRVRRSPVARPPLRSATAANQVWSLDFKGEFRTRDGQLCYPLTVQDVCTRYLLGVTGLDSTAGAGVRGTLEALFRERGLPEAIRSDNGVPFVAPHTQHHGLSKLRVWWTKLGIAHERISPGRPDQNGRHERMHKTLKAETARPPAADRTAQQTRFDAWRREYNEERPHEALGQVPPGSKYPPSQSPYPEQLPGPEYPGHCEVRRVRGGGEISFHQRNVFVSETLAQEDVALEEVEDGIWAVWFYDVEVGRLDERTFRLS</sequence>
<evidence type="ECO:0000313" key="3">
    <source>
        <dbReference type="EMBL" id="CAA9332040.1"/>
    </source>
</evidence>
<feature type="region of interest" description="Disordered" evidence="1">
    <location>
        <begin position="282"/>
        <end position="307"/>
    </location>
</feature>
<organism evidence="3">
    <name type="scientific">uncultured Gemmatimonadota bacterium</name>
    <dbReference type="NCBI Taxonomy" id="203437"/>
    <lineage>
        <taxon>Bacteria</taxon>
        <taxon>Pseudomonadati</taxon>
        <taxon>Gemmatimonadota</taxon>
        <taxon>environmental samples</taxon>
    </lineage>
</organism>
<name>A0A6J4LL78_9BACT</name>
<proteinExistence type="predicted"/>
<dbReference type="InterPro" id="IPR001584">
    <property type="entry name" value="Integrase_cat-core"/>
</dbReference>
<dbReference type="Gene3D" id="1.10.10.10">
    <property type="entry name" value="Winged helix-like DNA-binding domain superfamily/Winged helix DNA-binding domain"/>
    <property type="match status" value="1"/>
</dbReference>
<dbReference type="NCBIfam" id="NF033577">
    <property type="entry name" value="transpos_IS481"/>
    <property type="match status" value="1"/>
</dbReference>
<dbReference type="InterPro" id="IPR047656">
    <property type="entry name" value="IS481-like_transpos"/>
</dbReference>